<dbReference type="AlphaFoldDB" id="A0A813ETX1"/>
<accession>A0A813ETX1</accession>
<sequence>AVSASSQTIEVTWGEALLAAGASRPIQWEVAVFVANAASEHEVTVVPGTRVIRVRAPPVAVKCLQFYTAYIFRIRAFGEGGWSDWSDPSEPAETSEEWTDEEIVDYLMPRYGDSLANVFRGFDRNCDGFISQQ</sequence>
<evidence type="ECO:0000259" key="1">
    <source>
        <dbReference type="PROSITE" id="PS50222"/>
    </source>
</evidence>
<protein>
    <recommendedName>
        <fullName evidence="5">Fibronectin type-III domain-containing protein</fullName>
    </recommendedName>
</protein>
<feature type="domain" description="Fibronectin type-III" evidence="2">
    <location>
        <begin position="1"/>
        <end position="97"/>
    </location>
</feature>
<comment type="caution">
    <text evidence="3">The sequence shown here is derived from an EMBL/GenBank/DDBJ whole genome shotgun (WGS) entry which is preliminary data.</text>
</comment>
<evidence type="ECO:0000259" key="2">
    <source>
        <dbReference type="PROSITE" id="PS50853"/>
    </source>
</evidence>
<name>A0A813ETX1_POLGL</name>
<dbReference type="OrthoDB" id="443915at2759"/>
<dbReference type="PROSITE" id="PS50853">
    <property type="entry name" value="FN3"/>
    <property type="match status" value="1"/>
</dbReference>
<proteinExistence type="predicted"/>
<dbReference type="GO" id="GO:0005509">
    <property type="term" value="F:calcium ion binding"/>
    <property type="evidence" value="ECO:0007669"/>
    <property type="project" value="InterPro"/>
</dbReference>
<feature type="non-terminal residue" evidence="3">
    <location>
        <position position="133"/>
    </location>
</feature>
<gene>
    <name evidence="3" type="ORF">PGLA1383_LOCUS21419</name>
</gene>
<dbReference type="InterPro" id="IPR003961">
    <property type="entry name" value="FN3_dom"/>
</dbReference>
<keyword evidence="4" id="KW-1185">Reference proteome</keyword>
<dbReference type="Proteomes" id="UP000654075">
    <property type="component" value="Unassembled WGS sequence"/>
</dbReference>
<dbReference type="SUPFAM" id="SSF49265">
    <property type="entry name" value="Fibronectin type III"/>
    <property type="match status" value="1"/>
</dbReference>
<feature type="domain" description="EF-hand" evidence="1">
    <location>
        <begin position="110"/>
        <end position="133"/>
    </location>
</feature>
<evidence type="ECO:0008006" key="5">
    <source>
        <dbReference type="Google" id="ProtNLM"/>
    </source>
</evidence>
<dbReference type="EMBL" id="CAJNNV010015107">
    <property type="protein sequence ID" value="CAE8603201.1"/>
    <property type="molecule type" value="Genomic_DNA"/>
</dbReference>
<reference evidence="3" key="1">
    <citation type="submission" date="2021-02" db="EMBL/GenBank/DDBJ databases">
        <authorList>
            <person name="Dougan E. K."/>
            <person name="Rhodes N."/>
            <person name="Thang M."/>
            <person name="Chan C."/>
        </authorList>
    </citation>
    <scope>NUCLEOTIDE SEQUENCE</scope>
</reference>
<evidence type="ECO:0000313" key="4">
    <source>
        <dbReference type="Proteomes" id="UP000654075"/>
    </source>
</evidence>
<feature type="non-terminal residue" evidence="3">
    <location>
        <position position="1"/>
    </location>
</feature>
<dbReference type="CDD" id="cd00063">
    <property type="entry name" value="FN3"/>
    <property type="match status" value="1"/>
</dbReference>
<dbReference type="InterPro" id="IPR002048">
    <property type="entry name" value="EF_hand_dom"/>
</dbReference>
<organism evidence="3 4">
    <name type="scientific">Polarella glacialis</name>
    <name type="common">Dinoflagellate</name>
    <dbReference type="NCBI Taxonomy" id="89957"/>
    <lineage>
        <taxon>Eukaryota</taxon>
        <taxon>Sar</taxon>
        <taxon>Alveolata</taxon>
        <taxon>Dinophyceae</taxon>
        <taxon>Suessiales</taxon>
        <taxon>Suessiaceae</taxon>
        <taxon>Polarella</taxon>
    </lineage>
</organism>
<dbReference type="InterPro" id="IPR036116">
    <property type="entry name" value="FN3_sf"/>
</dbReference>
<dbReference type="PROSITE" id="PS50222">
    <property type="entry name" value="EF_HAND_2"/>
    <property type="match status" value="1"/>
</dbReference>
<evidence type="ECO:0000313" key="3">
    <source>
        <dbReference type="EMBL" id="CAE8603201.1"/>
    </source>
</evidence>
<dbReference type="InterPro" id="IPR013783">
    <property type="entry name" value="Ig-like_fold"/>
</dbReference>
<dbReference type="Gene3D" id="2.60.40.10">
    <property type="entry name" value="Immunoglobulins"/>
    <property type="match status" value="1"/>
</dbReference>